<evidence type="ECO:0000313" key="9">
    <source>
        <dbReference type="EMBL" id="SDR86052.1"/>
    </source>
</evidence>
<protein>
    <submittedName>
        <fullName evidence="9">Monosaccharide ABC transporter membrane protein, CUT2 family</fullName>
    </submittedName>
</protein>
<organism evidence="9 10">
    <name type="scientific">Microterricola viridarii</name>
    <dbReference type="NCBI Taxonomy" id="412690"/>
    <lineage>
        <taxon>Bacteria</taxon>
        <taxon>Bacillati</taxon>
        <taxon>Actinomycetota</taxon>
        <taxon>Actinomycetes</taxon>
        <taxon>Micrococcales</taxon>
        <taxon>Microbacteriaceae</taxon>
        <taxon>Microterricola</taxon>
    </lineage>
</organism>
<feature type="transmembrane region" description="Helical" evidence="8">
    <location>
        <begin position="138"/>
        <end position="157"/>
    </location>
</feature>
<dbReference type="AlphaFoldDB" id="A0A1H1MHG3"/>
<evidence type="ECO:0000256" key="5">
    <source>
        <dbReference type="ARBA" id="ARBA00022692"/>
    </source>
</evidence>
<evidence type="ECO:0000256" key="3">
    <source>
        <dbReference type="ARBA" id="ARBA00022475"/>
    </source>
</evidence>
<feature type="transmembrane region" description="Helical" evidence="8">
    <location>
        <begin position="18"/>
        <end position="36"/>
    </location>
</feature>
<keyword evidence="7 8" id="KW-0472">Membrane</keyword>
<feature type="transmembrane region" description="Helical" evidence="8">
    <location>
        <begin position="57"/>
        <end position="86"/>
    </location>
</feature>
<evidence type="ECO:0000256" key="8">
    <source>
        <dbReference type="SAM" id="Phobius"/>
    </source>
</evidence>
<feature type="transmembrane region" description="Helical" evidence="8">
    <location>
        <begin position="106"/>
        <end position="126"/>
    </location>
</feature>
<name>A0A1H1MHG3_9MICO</name>
<evidence type="ECO:0000256" key="1">
    <source>
        <dbReference type="ARBA" id="ARBA00004651"/>
    </source>
</evidence>
<sequence length="346" mass="36953">MTAITTSRSRVRLFRDQHVTRLASILVVLLLFFALVRTENFFRLATWQSMAVQFPEFGLMALGVMLTMIIGGIDLSVVGIANMTAIGSATLMLSIAPTGSDSPQGYLALMAAIFFSLLVGALAGAFNGFLVAKVKIPAILVTLGTFELFTGIAVIISGGKPTSGLPPQYGEVMASRLFGVIPMPLIIFIVATMVIGVLMYKTAFGTKLYMLGSNETAAEFSGLKTTSLTIRTYMISGLLASVAGLVMLGNYNSAKADYGSTYTLLAILIVVLGGVNPNGGSGRLAGVILAVVVLQVLSSLLNTFPHISNFYRPLIWGGVLLLVIVVNQWDKRDHLARLFRWKGTTS</sequence>
<reference evidence="10" key="1">
    <citation type="submission" date="2016-10" db="EMBL/GenBank/DDBJ databases">
        <authorList>
            <person name="Varghese N."/>
            <person name="Submissions S."/>
        </authorList>
    </citation>
    <scope>NUCLEOTIDE SEQUENCE [LARGE SCALE GENOMIC DNA]</scope>
    <source>
        <strain evidence="10">DSM 21772</strain>
    </source>
</reference>
<comment type="subcellular location">
    <subcellularLocation>
        <location evidence="1">Cell membrane</location>
        <topology evidence="1">Multi-pass membrane protein</topology>
    </subcellularLocation>
</comment>
<feature type="transmembrane region" description="Helical" evidence="8">
    <location>
        <begin position="233"/>
        <end position="252"/>
    </location>
</feature>
<accession>A0A1H1MHG3</accession>
<gene>
    <name evidence="9" type="ORF">SAMN04489834_0396</name>
</gene>
<feature type="transmembrane region" description="Helical" evidence="8">
    <location>
        <begin position="284"/>
        <end position="304"/>
    </location>
</feature>
<dbReference type="OrthoDB" id="3676653at2"/>
<evidence type="ECO:0000256" key="2">
    <source>
        <dbReference type="ARBA" id="ARBA00022448"/>
    </source>
</evidence>
<keyword evidence="6 8" id="KW-1133">Transmembrane helix</keyword>
<feature type="transmembrane region" description="Helical" evidence="8">
    <location>
        <begin position="258"/>
        <end position="277"/>
    </location>
</feature>
<keyword evidence="3" id="KW-1003">Cell membrane</keyword>
<dbReference type="Pfam" id="PF02653">
    <property type="entry name" value="BPD_transp_2"/>
    <property type="match status" value="1"/>
</dbReference>
<feature type="transmembrane region" description="Helical" evidence="8">
    <location>
        <begin position="177"/>
        <end position="200"/>
    </location>
</feature>
<dbReference type="STRING" id="412690.SAMN04489834_0396"/>
<keyword evidence="2" id="KW-0813">Transport</keyword>
<dbReference type="GO" id="GO:0022857">
    <property type="term" value="F:transmembrane transporter activity"/>
    <property type="evidence" value="ECO:0007669"/>
    <property type="project" value="InterPro"/>
</dbReference>
<evidence type="ECO:0000313" key="10">
    <source>
        <dbReference type="Proteomes" id="UP000181956"/>
    </source>
</evidence>
<keyword evidence="10" id="KW-1185">Reference proteome</keyword>
<dbReference type="InterPro" id="IPR001851">
    <property type="entry name" value="ABC_transp_permease"/>
</dbReference>
<dbReference type="GO" id="GO:0005886">
    <property type="term" value="C:plasma membrane"/>
    <property type="evidence" value="ECO:0007669"/>
    <property type="project" value="UniProtKB-SubCell"/>
</dbReference>
<evidence type="ECO:0000256" key="4">
    <source>
        <dbReference type="ARBA" id="ARBA00022519"/>
    </source>
</evidence>
<dbReference type="PANTHER" id="PTHR32196">
    <property type="entry name" value="ABC TRANSPORTER PERMEASE PROTEIN YPHD-RELATED-RELATED"/>
    <property type="match status" value="1"/>
</dbReference>
<proteinExistence type="predicted"/>
<evidence type="ECO:0000256" key="7">
    <source>
        <dbReference type="ARBA" id="ARBA00023136"/>
    </source>
</evidence>
<feature type="transmembrane region" description="Helical" evidence="8">
    <location>
        <begin position="310"/>
        <end position="329"/>
    </location>
</feature>
<evidence type="ECO:0000256" key="6">
    <source>
        <dbReference type="ARBA" id="ARBA00022989"/>
    </source>
</evidence>
<dbReference type="Proteomes" id="UP000181956">
    <property type="component" value="Chromosome I"/>
</dbReference>
<keyword evidence="5 8" id="KW-0812">Transmembrane</keyword>
<keyword evidence="4" id="KW-0997">Cell inner membrane</keyword>
<dbReference type="CDD" id="cd06579">
    <property type="entry name" value="TM_PBP1_transp_AraH_like"/>
    <property type="match status" value="1"/>
</dbReference>
<dbReference type="PANTHER" id="PTHR32196:SF21">
    <property type="entry name" value="ABC TRANSPORTER PERMEASE PROTEIN YPHD-RELATED"/>
    <property type="match status" value="1"/>
</dbReference>
<dbReference type="EMBL" id="LT629742">
    <property type="protein sequence ID" value="SDR86052.1"/>
    <property type="molecule type" value="Genomic_DNA"/>
</dbReference>